<dbReference type="RefSeq" id="WP_078929933.1">
    <property type="nucleotide sequence ID" value="NZ_CAMCOW010000060.1"/>
</dbReference>
<gene>
    <name evidence="1" type="ORF">SAMN02745152_00189</name>
</gene>
<protein>
    <submittedName>
        <fullName evidence="1">Uncharacterized protein YjbI, contains pentapeptide repeats</fullName>
    </submittedName>
</protein>
<dbReference type="OrthoDB" id="369577at2"/>
<evidence type="ECO:0000313" key="1">
    <source>
        <dbReference type="EMBL" id="SJZ42683.1"/>
    </source>
</evidence>
<reference evidence="1 2" key="1">
    <citation type="submission" date="2017-02" db="EMBL/GenBank/DDBJ databases">
        <authorList>
            <person name="Peterson S.W."/>
        </authorList>
    </citation>
    <scope>NUCLEOTIDE SEQUENCE [LARGE SCALE GENOMIC DNA]</scope>
    <source>
        <strain evidence="1 2">ATCC BAA-909</strain>
    </source>
</reference>
<keyword evidence="2" id="KW-1185">Reference proteome</keyword>
<sequence length="225" mass="25446">MFLNNPCTHPGCKRNSISCIDKNGNLIENSQFCYKHTKEPEKAKNDLLKYISENQKIVGLNCSGITFSKSALSGHRFYGCDFSHCFFSELDCVQIHCRMCKFDFTVFTDCNLIQSNMQFCSFAGTKLIHVLFTGSDLIQDNFNGLSSYQSSFDDSDLYNSRFIRSHLMDTSIRNCNIKKTVFFEAQTNNVSFKLSNTNEAIFDKRGSALFTGDAEETSLMNTGAN</sequence>
<evidence type="ECO:0000313" key="2">
    <source>
        <dbReference type="Proteomes" id="UP000190395"/>
    </source>
</evidence>
<organism evidence="1 2">
    <name type="scientific">Treponema berlinense</name>
    <dbReference type="NCBI Taxonomy" id="225004"/>
    <lineage>
        <taxon>Bacteria</taxon>
        <taxon>Pseudomonadati</taxon>
        <taxon>Spirochaetota</taxon>
        <taxon>Spirochaetia</taxon>
        <taxon>Spirochaetales</taxon>
        <taxon>Treponemataceae</taxon>
        <taxon>Treponema</taxon>
    </lineage>
</organism>
<proteinExistence type="predicted"/>
<dbReference type="AlphaFoldDB" id="A0A1T4KJZ0"/>
<dbReference type="PANTHER" id="PTHR42999:SF1">
    <property type="entry name" value="PENTAPEPTIDE REPEAT-CONTAINING PROTEIN"/>
    <property type="match status" value="1"/>
</dbReference>
<name>A0A1T4KJZ0_9SPIR</name>
<dbReference type="PANTHER" id="PTHR42999">
    <property type="entry name" value="ANTIBIOTIC RESISTANCE PROTEIN MCBG"/>
    <property type="match status" value="1"/>
</dbReference>
<dbReference type="Gene3D" id="2.160.20.80">
    <property type="entry name" value="E3 ubiquitin-protein ligase SopA"/>
    <property type="match status" value="1"/>
</dbReference>
<dbReference type="InterPro" id="IPR052949">
    <property type="entry name" value="PA_immunity-related"/>
</dbReference>
<dbReference type="STRING" id="225004.SAMN02745152_00189"/>
<dbReference type="GeneID" id="303366469"/>
<dbReference type="SUPFAM" id="SSF141571">
    <property type="entry name" value="Pentapeptide repeat-like"/>
    <property type="match status" value="1"/>
</dbReference>
<dbReference type="Proteomes" id="UP000190395">
    <property type="component" value="Unassembled WGS sequence"/>
</dbReference>
<dbReference type="EMBL" id="FUXC01000001">
    <property type="protein sequence ID" value="SJZ42683.1"/>
    <property type="molecule type" value="Genomic_DNA"/>
</dbReference>
<dbReference type="Pfam" id="PF00805">
    <property type="entry name" value="Pentapeptide"/>
    <property type="match status" value="1"/>
</dbReference>
<dbReference type="InterPro" id="IPR001646">
    <property type="entry name" value="5peptide_repeat"/>
</dbReference>
<accession>A0A1T4KJZ0</accession>